<keyword evidence="3" id="KW-1185">Reference proteome</keyword>
<dbReference type="Proteomes" id="UP000011728">
    <property type="component" value="Chromosome"/>
</dbReference>
<evidence type="ECO:0000313" key="2">
    <source>
        <dbReference type="EMBL" id="AGF56168.1"/>
    </source>
</evidence>
<sequence>MYNKKMKLLGLLSSLAVVGSLTLGTVSANAATVAQSQNETYSYNKKAYVNNPELQFDLKVRTSPDLNGKVDGYLYNFEDVKILGSVVANGTLWDKISYKNGISYVSDAYIMHYNSPSDNVVAIARNITKQFEVGNSNQIAGNFDGQGLSLGYLQWCIGQGTLQPLLNRMDREYNAEMKSIFGANYDSIHNMILDTKENQLAWAKAINTFDNKIMEPWYSQFVNLYNNQDFINIEADSTAYKVGQAMIICDKYNLKTVRGFALAFDIAVQNGSISAEAAKVVDTALAQNPNMNEKDLLKVIANAVADAAVTNNNDIRLRKMAIVNGSGIVHGFFLDLDKNYGLSDISWR</sequence>
<dbReference type="RefSeq" id="WP_015392487.1">
    <property type="nucleotide sequence ID" value="NC_020291.1"/>
</dbReference>
<protein>
    <submittedName>
        <fullName evidence="2">SH3 type 3 domain-containing protein</fullName>
    </submittedName>
</protein>
<dbReference type="PATRIC" id="fig|931276.5.peg.2407"/>
<gene>
    <name evidence="2" type="ORF">Cspa_c24030</name>
</gene>
<dbReference type="AlphaFoldDB" id="M1MIL5"/>
<name>M1MIL5_9CLOT</name>
<dbReference type="eggNOG" id="COG3409">
    <property type="taxonomic scope" value="Bacteria"/>
</dbReference>
<feature type="chain" id="PRO_5004015687" evidence="1">
    <location>
        <begin position="31"/>
        <end position="348"/>
    </location>
</feature>
<dbReference type="KEGG" id="csr:Cspa_c24030"/>
<evidence type="ECO:0000256" key="1">
    <source>
        <dbReference type="SAM" id="SignalP"/>
    </source>
</evidence>
<dbReference type="Gene3D" id="2.30.30.40">
    <property type="entry name" value="SH3 Domains"/>
    <property type="match status" value="1"/>
</dbReference>
<feature type="signal peptide" evidence="1">
    <location>
        <begin position="1"/>
        <end position="30"/>
    </location>
</feature>
<evidence type="ECO:0000313" key="3">
    <source>
        <dbReference type="Proteomes" id="UP000011728"/>
    </source>
</evidence>
<dbReference type="OrthoDB" id="5395100at2"/>
<accession>M1MIL5</accession>
<keyword evidence="1" id="KW-0732">Signal</keyword>
<dbReference type="HOGENOM" id="CLU_798561_0_0_9"/>
<proteinExistence type="predicted"/>
<dbReference type="EMBL" id="CP004121">
    <property type="protein sequence ID" value="AGF56168.1"/>
    <property type="molecule type" value="Genomic_DNA"/>
</dbReference>
<reference evidence="2 3" key="1">
    <citation type="submission" date="2013-02" db="EMBL/GenBank/DDBJ databases">
        <title>Genome sequence of Clostridium saccharoperbutylacetonicum N1-4(HMT).</title>
        <authorList>
            <person name="Poehlein A."/>
            <person name="Daniel R."/>
        </authorList>
    </citation>
    <scope>NUCLEOTIDE SEQUENCE [LARGE SCALE GENOMIC DNA]</scope>
    <source>
        <strain evidence="3">N1-4(HMT)</strain>
    </source>
</reference>
<dbReference type="STRING" id="36745.CLSAP_22180"/>
<organism evidence="2 3">
    <name type="scientific">Clostridium saccharoperbutylacetonicum N1-4(HMT)</name>
    <dbReference type="NCBI Taxonomy" id="931276"/>
    <lineage>
        <taxon>Bacteria</taxon>
        <taxon>Bacillati</taxon>
        <taxon>Bacillota</taxon>
        <taxon>Clostridia</taxon>
        <taxon>Eubacteriales</taxon>
        <taxon>Clostridiaceae</taxon>
        <taxon>Clostridium</taxon>
    </lineage>
</organism>